<dbReference type="Gene3D" id="3.40.309.10">
    <property type="entry name" value="Aldehyde Dehydrogenase, Chain A, domain 2"/>
    <property type="match status" value="1"/>
</dbReference>
<gene>
    <name evidence="5" type="primary">mmsA</name>
    <name evidence="5" type="ORF">GB881_18665</name>
</gene>
<proteinExistence type="predicted"/>
<dbReference type="Pfam" id="PF00171">
    <property type="entry name" value="Aldedh"/>
    <property type="match status" value="1"/>
</dbReference>
<evidence type="ECO:0000256" key="3">
    <source>
        <dbReference type="ARBA" id="ARBA00023027"/>
    </source>
</evidence>
<dbReference type="PROSITE" id="PS00070">
    <property type="entry name" value="ALDEHYDE_DEHYDR_CYS"/>
    <property type="match status" value="1"/>
</dbReference>
<evidence type="ECO:0000259" key="4">
    <source>
        <dbReference type="Pfam" id="PF00171"/>
    </source>
</evidence>
<dbReference type="FunFam" id="3.40.605.10:FF:000003">
    <property type="entry name" value="Methylmalonate-semialdehyde dehydrogenase [acylating]"/>
    <property type="match status" value="1"/>
</dbReference>
<dbReference type="InterPro" id="IPR016162">
    <property type="entry name" value="Ald_DH_N"/>
</dbReference>
<keyword evidence="3" id="KW-0520">NAD</keyword>
<dbReference type="InterPro" id="IPR016161">
    <property type="entry name" value="Ald_DH/histidinol_DH"/>
</dbReference>
<dbReference type="OrthoDB" id="6882680at2"/>
<dbReference type="NCBIfam" id="TIGR01722">
    <property type="entry name" value="MMSDH"/>
    <property type="match status" value="1"/>
</dbReference>
<feature type="domain" description="Aldehyde dehydrogenase" evidence="4">
    <location>
        <begin position="16"/>
        <end position="477"/>
    </location>
</feature>
<dbReference type="PANTHER" id="PTHR43866">
    <property type="entry name" value="MALONATE-SEMIALDEHYDE DEHYDROGENASE"/>
    <property type="match status" value="1"/>
</dbReference>
<dbReference type="GO" id="GO:0006210">
    <property type="term" value="P:thymine catabolic process"/>
    <property type="evidence" value="ECO:0007669"/>
    <property type="project" value="TreeGrafter"/>
</dbReference>
<dbReference type="Gene3D" id="3.40.605.10">
    <property type="entry name" value="Aldehyde Dehydrogenase, Chain A, domain 1"/>
    <property type="match status" value="1"/>
</dbReference>
<dbReference type="GO" id="GO:0006574">
    <property type="term" value="P:L-valine catabolic process"/>
    <property type="evidence" value="ECO:0007669"/>
    <property type="project" value="TreeGrafter"/>
</dbReference>
<dbReference type="GO" id="GO:0004491">
    <property type="term" value="F:methylmalonate-semialdehyde dehydrogenase (acylating, NAD) activity"/>
    <property type="evidence" value="ECO:0007669"/>
    <property type="project" value="UniProtKB-EC"/>
</dbReference>
<evidence type="ECO:0000313" key="6">
    <source>
        <dbReference type="Proteomes" id="UP000437709"/>
    </source>
</evidence>
<comment type="caution">
    <text evidence="5">The sequence shown here is derived from an EMBL/GenBank/DDBJ whole genome shotgun (WGS) entry which is preliminary data.</text>
</comment>
<dbReference type="Proteomes" id="UP000437709">
    <property type="component" value="Unassembled WGS sequence"/>
</dbReference>
<dbReference type="FunFam" id="3.40.309.10:FF:000002">
    <property type="entry name" value="Methylmalonate-semialdehyde dehydrogenase (Acylating)"/>
    <property type="match status" value="1"/>
</dbReference>
<reference evidence="5 6" key="1">
    <citation type="submission" date="2019-10" db="EMBL/GenBank/DDBJ databases">
        <title>Georgenia wutianyii sp. nov. and Georgenia yuyongxinii sp. nov. isolated from plateau pika (Ochotona curzoniae) in the Qinghai-Tibet plateau of China.</title>
        <authorList>
            <person name="Tian Z."/>
        </authorList>
    </citation>
    <scope>NUCLEOTIDE SEQUENCE [LARGE SCALE GENOMIC DNA]</scope>
    <source>
        <strain evidence="5 6">JCM 19765</strain>
    </source>
</reference>
<dbReference type="RefSeq" id="WP_152194977.1">
    <property type="nucleotide sequence ID" value="NZ_VUKD01000002.1"/>
</dbReference>
<dbReference type="InterPro" id="IPR016160">
    <property type="entry name" value="Ald_DH_CS_CYS"/>
</dbReference>
<dbReference type="InterPro" id="IPR016163">
    <property type="entry name" value="Ald_DH_C"/>
</dbReference>
<protein>
    <recommendedName>
        <fullName evidence="1">methylmalonate-semialdehyde dehydrogenase (CoA acylating)</fullName>
        <ecNumber evidence="1">1.2.1.27</ecNumber>
    </recommendedName>
</protein>
<evidence type="ECO:0000313" key="5">
    <source>
        <dbReference type="EMBL" id="MPV39029.1"/>
    </source>
</evidence>
<evidence type="ECO:0000256" key="2">
    <source>
        <dbReference type="ARBA" id="ARBA00023002"/>
    </source>
</evidence>
<sequence>MSATIEHVIAGRRSADGGRRIPVTDPATGAVIAEVAAATAEQLDATVAAARTAQEKWAQTSLTARAAVLFALRDQLVARRDEVAAVISREHGKTLPDAQGEITRGLEIVEFACGLPHLLKGEYADQVSTGVDTYSYREPVGVCAGITPFNFPAMVPLWMAPLAIAAGNAFVLKPSERDPGAAVVLADLFAAAGLPDGVFSVLHGGAELVDAICTHPGIDTVSFVGSTPVAQHVHALASGAGKRVQALGGAKNHAVVLPDADLDEAAGHLVAAGYGSAGQRCMAISAVVAVGDDDQVARLVGAVAEKGRAVVVGPSSRSDVEMGPVISAESRSRILQIIDEAEAGGATVALDGRELRVDGHEDGYFVGPTLLEATTESRAYREEIFGPVLTVVRAPDLAGAIDLVNAGPWGNGAAIFTSSGAAARTFARAVQAGMVGVNVPIPVPTGAFSFGGRKASLFGDTHVYGVEGLHFYTRAKVMTSRWPESGLAAAEHSLNFPTGS</sequence>
<organism evidence="5 6">
    <name type="scientific">Georgenia subflava</name>
    <dbReference type="NCBI Taxonomy" id="1622177"/>
    <lineage>
        <taxon>Bacteria</taxon>
        <taxon>Bacillati</taxon>
        <taxon>Actinomycetota</taxon>
        <taxon>Actinomycetes</taxon>
        <taxon>Micrococcales</taxon>
        <taxon>Bogoriellaceae</taxon>
        <taxon>Georgenia</taxon>
    </lineage>
</organism>
<dbReference type="SUPFAM" id="SSF53720">
    <property type="entry name" value="ALDH-like"/>
    <property type="match status" value="1"/>
</dbReference>
<dbReference type="EC" id="1.2.1.27" evidence="1"/>
<dbReference type="EMBL" id="WHPC01000143">
    <property type="protein sequence ID" value="MPV39029.1"/>
    <property type="molecule type" value="Genomic_DNA"/>
</dbReference>
<dbReference type="InterPro" id="IPR010061">
    <property type="entry name" value="MeMal-semiAld_DH"/>
</dbReference>
<dbReference type="PANTHER" id="PTHR43866:SF4">
    <property type="entry name" value="MALONATE-SEMIALDEHYDE DEHYDROGENASE"/>
    <property type="match status" value="1"/>
</dbReference>
<dbReference type="InterPro" id="IPR015590">
    <property type="entry name" value="Aldehyde_DH_dom"/>
</dbReference>
<dbReference type="AlphaFoldDB" id="A0A6N7ELM9"/>
<accession>A0A6N7ELM9</accession>
<name>A0A6N7ELM9_9MICO</name>
<keyword evidence="6" id="KW-1185">Reference proteome</keyword>
<evidence type="ECO:0000256" key="1">
    <source>
        <dbReference type="ARBA" id="ARBA00013048"/>
    </source>
</evidence>
<dbReference type="CDD" id="cd07085">
    <property type="entry name" value="ALDH_F6_MMSDH"/>
    <property type="match status" value="1"/>
</dbReference>
<keyword evidence="2 5" id="KW-0560">Oxidoreductase</keyword>